<dbReference type="InterPro" id="IPR050109">
    <property type="entry name" value="HTH-type_TetR-like_transc_reg"/>
</dbReference>
<dbReference type="SUPFAM" id="SSF46689">
    <property type="entry name" value="Homeodomain-like"/>
    <property type="match status" value="1"/>
</dbReference>
<feature type="DNA-binding region" description="H-T-H motif" evidence="4">
    <location>
        <begin position="23"/>
        <end position="42"/>
    </location>
</feature>
<sequence length="182" mass="19987">MSVEPEAVLRAAAGQLTRKPTSSMDEIARAAGISRATLHRQFAGRDVLVRSLEDLGLRQLSEALDAARLDEGDPVEALRRVLAEAEPLAGFLAFLITENQLFEPGGMNEGWQRIDARIDALFRRGQEQGVFRLDLTSAWLTDALYALVTASAWAVQEGRIAARDSRRMTAELLLGGALRRTE</sequence>
<proteinExistence type="predicted"/>
<dbReference type="PROSITE" id="PS50977">
    <property type="entry name" value="HTH_TETR_2"/>
    <property type="match status" value="1"/>
</dbReference>
<protein>
    <submittedName>
        <fullName evidence="6">TetR/AcrR family transcriptional regulator</fullName>
    </submittedName>
</protein>
<dbReference type="RefSeq" id="WP_208876177.1">
    <property type="nucleotide sequence ID" value="NZ_CP031320.1"/>
</dbReference>
<dbReference type="SUPFAM" id="SSF48498">
    <property type="entry name" value="Tetracyclin repressor-like, C-terminal domain"/>
    <property type="match status" value="1"/>
</dbReference>
<feature type="domain" description="HTH tetR-type" evidence="5">
    <location>
        <begin position="2"/>
        <end position="60"/>
    </location>
</feature>
<evidence type="ECO:0000313" key="6">
    <source>
        <dbReference type="EMBL" id="AXK32153.1"/>
    </source>
</evidence>
<reference evidence="6 7" key="1">
    <citation type="submission" date="2018-07" db="EMBL/GenBank/DDBJ databases">
        <title>Draft genome of the type strain Streptomyces armeniacus ATCC 15676.</title>
        <authorList>
            <person name="Labana P."/>
            <person name="Gosse J.T."/>
            <person name="Boddy C.N."/>
        </authorList>
    </citation>
    <scope>NUCLEOTIDE SEQUENCE [LARGE SCALE GENOMIC DNA]</scope>
    <source>
        <strain evidence="6 7">ATCC 15676</strain>
    </source>
</reference>
<evidence type="ECO:0000256" key="2">
    <source>
        <dbReference type="ARBA" id="ARBA00023125"/>
    </source>
</evidence>
<keyword evidence="3" id="KW-0804">Transcription</keyword>
<dbReference type="GO" id="GO:0000976">
    <property type="term" value="F:transcription cis-regulatory region binding"/>
    <property type="evidence" value="ECO:0007669"/>
    <property type="project" value="TreeGrafter"/>
</dbReference>
<organism evidence="6 7">
    <name type="scientific">Streptomyces armeniacus</name>
    <dbReference type="NCBI Taxonomy" id="83291"/>
    <lineage>
        <taxon>Bacteria</taxon>
        <taxon>Bacillati</taxon>
        <taxon>Actinomycetota</taxon>
        <taxon>Actinomycetes</taxon>
        <taxon>Kitasatosporales</taxon>
        <taxon>Streptomycetaceae</taxon>
        <taxon>Streptomyces</taxon>
    </lineage>
</organism>
<dbReference type="Pfam" id="PF00440">
    <property type="entry name" value="TetR_N"/>
    <property type="match status" value="1"/>
</dbReference>
<gene>
    <name evidence="6" type="ORF">DVA86_05275</name>
</gene>
<dbReference type="KEGG" id="sarm:DVA86_05275"/>
<accession>A0A345XKI7</accession>
<evidence type="ECO:0000256" key="3">
    <source>
        <dbReference type="ARBA" id="ARBA00023163"/>
    </source>
</evidence>
<dbReference type="Gene3D" id="1.10.357.10">
    <property type="entry name" value="Tetracycline Repressor, domain 2"/>
    <property type="match status" value="1"/>
</dbReference>
<dbReference type="PANTHER" id="PTHR30055:SF234">
    <property type="entry name" value="HTH-TYPE TRANSCRIPTIONAL REGULATOR BETI"/>
    <property type="match status" value="1"/>
</dbReference>
<dbReference type="InterPro" id="IPR001647">
    <property type="entry name" value="HTH_TetR"/>
</dbReference>
<keyword evidence="7" id="KW-1185">Reference proteome</keyword>
<evidence type="ECO:0000313" key="7">
    <source>
        <dbReference type="Proteomes" id="UP000254425"/>
    </source>
</evidence>
<name>A0A345XKI7_9ACTN</name>
<dbReference type="AlphaFoldDB" id="A0A345XKI7"/>
<evidence type="ECO:0000256" key="4">
    <source>
        <dbReference type="PROSITE-ProRule" id="PRU00335"/>
    </source>
</evidence>
<dbReference type="PANTHER" id="PTHR30055">
    <property type="entry name" value="HTH-TYPE TRANSCRIPTIONAL REGULATOR RUTR"/>
    <property type="match status" value="1"/>
</dbReference>
<dbReference type="GO" id="GO:0003700">
    <property type="term" value="F:DNA-binding transcription factor activity"/>
    <property type="evidence" value="ECO:0007669"/>
    <property type="project" value="TreeGrafter"/>
</dbReference>
<dbReference type="InterPro" id="IPR009057">
    <property type="entry name" value="Homeodomain-like_sf"/>
</dbReference>
<keyword evidence="1" id="KW-0805">Transcription regulation</keyword>
<keyword evidence="2 4" id="KW-0238">DNA-binding</keyword>
<dbReference type="InterPro" id="IPR036271">
    <property type="entry name" value="Tet_transcr_reg_TetR-rel_C_sf"/>
</dbReference>
<dbReference type="EMBL" id="CP031320">
    <property type="protein sequence ID" value="AXK32153.1"/>
    <property type="molecule type" value="Genomic_DNA"/>
</dbReference>
<dbReference type="Proteomes" id="UP000254425">
    <property type="component" value="Chromosome"/>
</dbReference>
<evidence type="ECO:0000256" key="1">
    <source>
        <dbReference type="ARBA" id="ARBA00023015"/>
    </source>
</evidence>
<evidence type="ECO:0000259" key="5">
    <source>
        <dbReference type="PROSITE" id="PS50977"/>
    </source>
</evidence>